<organism evidence="1 2">
    <name type="scientific">Trichothecium roseum</name>
    <dbReference type="NCBI Taxonomy" id="47278"/>
    <lineage>
        <taxon>Eukaryota</taxon>
        <taxon>Fungi</taxon>
        <taxon>Dikarya</taxon>
        <taxon>Ascomycota</taxon>
        <taxon>Pezizomycotina</taxon>
        <taxon>Sordariomycetes</taxon>
        <taxon>Hypocreomycetidae</taxon>
        <taxon>Hypocreales</taxon>
        <taxon>Hypocreales incertae sedis</taxon>
        <taxon>Trichothecium</taxon>
    </lineage>
</organism>
<comment type="caution">
    <text evidence="1">The sequence shown here is derived from an EMBL/GenBank/DDBJ whole genome shotgun (WGS) entry which is preliminary data.</text>
</comment>
<keyword evidence="2" id="KW-1185">Reference proteome</keyword>
<dbReference type="Proteomes" id="UP001163324">
    <property type="component" value="Chromosome 1"/>
</dbReference>
<accession>A0ACC0VHL7</accession>
<gene>
    <name evidence="1" type="ORF">N3K66_001472</name>
</gene>
<dbReference type="EMBL" id="CM047940">
    <property type="protein sequence ID" value="KAI9904943.1"/>
    <property type="molecule type" value="Genomic_DNA"/>
</dbReference>
<name>A0ACC0VHL7_9HYPO</name>
<evidence type="ECO:0000313" key="1">
    <source>
        <dbReference type="EMBL" id="KAI9904943.1"/>
    </source>
</evidence>
<reference evidence="1" key="1">
    <citation type="submission" date="2022-10" db="EMBL/GenBank/DDBJ databases">
        <title>Complete Genome of Trichothecium roseum strain YXFP-22015, a Plant Pathogen Isolated from Citrus.</title>
        <authorList>
            <person name="Wang Y."/>
            <person name="Zhu L."/>
        </authorList>
    </citation>
    <scope>NUCLEOTIDE SEQUENCE</scope>
    <source>
        <strain evidence="1">YXFP-22015</strain>
    </source>
</reference>
<evidence type="ECO:0000313" key="2">
    <source>
        <dbReference type="Proteomes" id="UP001163324"/>
    </source>
</evidence>
<proteinExistence type="predicted"/>
<sequence length="341" mass="37391">MCGRHRTSVSPIARNGSDPIVPPLFQCDQINNSTFVITEADDYGQSPYIYVTPTESTIHILDTGVNSRGSGSDGSELYLRRFIETMDVADNGNRPLNLGGLKGYTIGYSHGHFDHIGGIPQFEGAPGLSVYTSGFDPAFTNTTEALRQASLAELFGLPTPEFDVTRWADDGEPVRDAAGEPVGELVILQTPGHTPDELAIWDPTERFLYVGDTLYRNEDILFLQHSNLEDYARTLGRLRKQVDAWNLASPAAGRVKLAAGHASRGEDAAELLFQTDRLLYDIVRGAAVGTVEEPENWAPGSVLVSYQLAEEGIHFIGPKIMFDEFVNGGSEAAWELRRRFA</sequence>
<protein>
    <submittedName>
        <fullName evidence="1">Uncharacterized protein</fullName>
    </submittedName>
</protein>